<dbReference type="PANTHER" id="PTHR21499">
    <property type="entry name" value="ASPARTATE KINASE"/>
    <property type="match status" value="1"/>
</dbReference>
<evidence type="ECO:0000256" key="4">
    <source>
        <dbReference type="ARBA" id="ARBA00022741"/>
    </source>
</evidence>
<evidence type="ECO:0000256" key="3">
    <source>
        <dbReference type="ARBA" id="ARBA00022679"/>
    </source>
</evidence>
<feature type="domain" description="Aspartate/glutamate/uridylate kinase" evidence="10">
    <location>
        <begin position="1"/>
        <end position="279"/>
    </location>
</feature>
<evidence type="ECO:0000256" key="5">
    <source>
        <dbReference type="ARBA" id="ARBA00022777"/>
    </source>
</evidence>
<dbReference type="Gene3D" id="1.20.120.1320">
    <property type="entry name" value="Aspartokinase, catalytic domain"/>
    <property type="match status" value="1"/>
</dbReference>
<evidence type="ECO:0000256" key="7">
    <source>
        <dbReference type="ARBA" id="ARBA00047872"/>
    </source>
</evidence>
<dbReference type="GO" id="GO:0004072">
    <property type="term" value="F:aspartate kinase activity"/>
    <property type="evidence" value="ECO:0007669"/>
    <property type="project" value="UniProtKB-EC"/>
</dbReference>
<keyword evidence="4" id="KW-0547">Nucleotide-binding</keyword>
<dbReference type="EC" id="2.7.2.4" evidence="8"/>
<reference evidence="11 12" key="1">
    <citation type="submission" date="2017-05" db="EMBL/GenBank/DDBJ databases">
        <authorList>
            <person name="Varghese N."/>
            <person name="Submissions S."/>
        </authorList>
    </citation>
    <scope>NUCLEOTIDE SEQUENCE [LARGE SCALE GENOMIC DNA]</scope>
    <source>
        <strain evidence="11 12">DSM 27040</strain>
    </source>
</reference>
<dbReference type="NCBIfam" id="TIGR00657">
    <property type="entry name" value="asp_kinases"/>
    <property type="match status" value="1"/>
</dbReference>
<dbReference type="RefSeq" id="WP_142534440.1">
    <property type="nucleotide sequence ID" value="NZ_FXTB01000010.1"/>
</dbReference>
<evidence type="ECO:0000313" key="11">
    <source>
        <dbReference type="EMBL" id="SMO86420.1"/>
    </source>
</evidence>
<keyword evidence="5 8" id="KW-0418">Kinase</keyword>
<dbReference type="UniPathway" id="UPA00051">
    <property type="reaction ID" value="UER00462"/>
</dbReference>
<sequence length="422" mass="47723">MVQIYKFGGASVKDAAGIKNVCNIIKSGTKPLVVVISAMGKTTNAMEEIIEAYVAQNQEQLKLAYQAVIDYHNPIVVDLFGDQHPFFNIYNKLLNELWQRLQLRPTGRYDLDYDQIVPFGELISTHIVSAYANSIHIQNQWMDARNIIRTDKNYRNAEINWGLSAQLVRKSIDFQKQSIYITQGFIGATLSDMSTTLGREGSDYSGAVLAHILNAQSLTIWKDVPGVLNADPRWYPLAQKLNEISYPEAIELAYYGAQVIHPKTLKPLQNKDIPLYVKSFLDAGLSGTVIKSLKGAVDIPVYILKKEQLFITISPKDFSFIMEDNLSAIFAIFSQHKIKVNLMQNSALNFSVCINEPRDMGSLLKALQTDFTVRYNDHVELVTIRNYTPEAIALVTKQKQIIGTQLSRNTARYVLKESEWMF</sequence>
<dbReference type="UniPathway" id="UPA00050">
    <property type="reaction ID" value="UER00461"/>
</dbReference>
<keyword evidence="9" id="KW-0028">Amino-acid biosynthesis</keyword>
<dbReference type="EMBL" id="FXTB01000010">
    <property type="protein sequence ID" value="SMO86420.1"/>
    <property type="molecule type" value="Genomic_DNA"/>
</dbReference>
<dbReference type="InterPro" id="IPR042199">
    <property type="entry name" value="AsparK_Bifunc_asparK/hSer_DH"/>
</dbReference>
<gene>
    <name evidence="11" type="ORF">SAMN06265379_110136</name>
</gene>
<accession>A0A521ETK5</accession>
<dbReference type="Gene3D" id="3.40.1160.10">
    <property type="entry name" value="Acetylglutamate kinase-like"/>
    <property type="match status" value="1"/>
</dbReference>
<dbReference type="Pfam" id="PF00696">
    <property type="entry name" value="AA_kinase"/>
    <property type="match status" value="1"/>
</dbReference>
<dbReference type="GO" id="GO:0005524">
    <property type="term" value="F:ATP binding"/>
    <property type="evidence" value="ECO:0007669"/>
    <property type="project" value="UniProtKB-KW"/>
</dbReference>
<comment type="pathway">
    <text evidence="9">Amino-acid biosynthesis; L-threonine biosynthesis; L-threonine from L-aspartate: step 1/5.</text>
</comment>
<dbReference type="GO" id="GO:0009089">
    <property type="term" value="P:lysine biosynthetic process via diaminopimelate"/>
    <property type="evidence" value="ECO:0007669"/>
    <property type="project" value="UniProtKB-UniPathway"/>
</dbReference>
<name>A0A521ETK5_SACCC</name>
<evidence type="ECO:0000313" key="12">
    <source>
        <dbReference type="Proteomes" id="UP000319040"/>
    </source>
</evidence>
<comment type="pathway">
    <text evidence="9">Amino-acid biosynthesis; L-methionine biosynthesis via de novo pathway; L-homoserine from L-aspartate: step 1/3.</text>
</comment>
<dbReference type="Gene3D" id="3.30.70.260">
    <property type="match status" value="2"/>
</dbReference>
<comment type="similarity">
    <text evidence="2 8">Belongs to the aspartokinase family.</text>
</comment>
<evidence type="ECO:0000256" key="2">
    <source>
        <dbReference type="ARBA" id="ARBA00010122"/>
    </source>
</evidence>
<dbReference type="SUPFAM" id="SSF53633">
    <property type="entry name" value="Carbamate kinase-like"/>
    <property type="match status" value="1"/>
</dbReference>
<dbReference type="GO" id="GO:0009090">
    <property type="term" value="P:homoserine biosynthetic process"/>
    <property type="evidence" value="ECO:0007669"/>
    <property type="project" value="TreeGrafter"/>
</dbReference>
<dbReference type="InterPro" id="IPR036393">
    <property type="entry name" value="AceGlu_kinase-like_sf"/>
</dbReference>
<dbReference type="InterPro" id="IPR001048">
    <property type="entry name" value="Asp/Glu/Uridylate_kinase"/>
</dbReference>
<evidence type="ECO:0000256" key="6">
    <source>
        <dbReference type="ARBA" id="ARBA00022840"/>
    </source>
</evidence>
<keyword evidence="12" id="KW-1185">Reference proteome</keyword>
<dbReference type="OrthoDB" id="9799110at2"/>
<comment type="pathway">
    <text evidence="1 9">Amino-acid biosynthesis; L-lysine biosynthesis via DAP pathway; (S)-tetrahydrodipicolinate from L-aspartate: step 1/4.</text>
</comment>
<evidence type="ECO:0000259" key="10">
    <source>
        <dbReference type="Pfam" id="PF00696"/>
    </source>
</evidence>
<dbReference type="GO" id="GO:0009088">
    <property type="term" value="P:threonine biosynthetic process"/>
    <property type="evidence" value="ECO:0007669"/>
    <property type="project" value="UniProtKB-UniPathway"/>
</dbReference>
<keyword evidence="3 8" id="KW-0808">Transferase</keyword>
<protein>
    <recommendedName>
        <fullName evidence="8">Aspartokinase</fullName>
        <ecNumber evidence="8">2.7.2.4</ecNumber>
    </recommendedName>
</protein>
<dbReference type="GO" id="GO:0005829">
    <property type="term" value="C:cytosol"/>
    <property type="evidence" value="ECO:0007669"/>
    <property type="project" value="TreeGrafter"/>
</dbReference>
<dbReference type="UniPathway" id="UPA00034">
    <property type="reaction ID" value="UER00015"/>
</dbReference>
<dbReference type="PANTHER" id="PTHR21499:SF59">
    <property type="entry name" value="ASPARTOKINASE"/>
    <property type="match status" value="1"/>
</dbReference>
<dbReference type="InterPro" id="IPR045865">
    <property type="entry name" value="ACT-like_dom_sf"/>
</dbReference>
<organism evidence="11 12">
    <name type="scientific">Saccharicrinis carchari</name>
    <dbReference type="NCBI Taxonomy" id="1168039"/>
    <lineage>
        <taxon>Bacteria</taxon>
        <taxon>Pseudomonadati</taxon>
        <taxon>Bacteroidota</taxon>
        <taxon>Bacteroidia</taxon>
        <taxon>Marinilabiliales</taxon>
        <taxon>Marinilabiliaceae</taxon>
        <taxon>Saccharicrinis</taxon>
    </lineage>
</organism>
<dbReference type="Proteomes" id="UP000319040">
    <property type="component" value="Unassembled WGS sequence"/>
</dbReference>
<keyword evidence="6" id="KW-0067">ATP-binding</keyword>
<evidence type="ECO:0000256" key="9">
    <source>
        <dbReference type="RuleBase" id="RU004249"/>
    </source>
</evidence>
<dbReference type="AlphaFoldDB" id="A0A521ETK5"/>
<evidence type="ECO:0000256" key="8">
    <source>
        <dbReference type="RuleBase" id="RU003448"/>
    </source>
</evidence>
<proteinExistence type="inferred from homology"/>
<evidence type="ECO:0000256" key="1">
    <source>
        <dbReference type="ARBA" id="ARBA00004766"/>
    </source>
</evidence>
<dbReference type="SUPFAM" id="SSF55021">
    <property type="entry name" value="ACT-like"/>
    <property type="match status" value="1"/>
</dbReference>
<comment type="catalytic activity">
    <reaction evidence="7 8">
        <text>L-aspartate + ATP = 4-phospho-L-aspartate + ADP</text>
        <dbReference type="Rhea" id="RHEA:23776"/>
        <dbReference type="ChEBI" id="CHEBI:29991"/>
        <dbReference type="ChEBI" id="CHEBI:30616"/>
        <dbReference type="ChEBI" id="CHEBI:57535"/>
        <dbReference type="ChEBI" id="CHEBI:456216"/>
        <dbReference type="EC" id="2.7.2.4"/>
    </reaction>
</comment>
<dbReference type="InterPro" id="IPR001341">
    <property type="entry name" value="Asp_kinase"/>
</dbReference>